<feature type="repeat" description="ANK" evidence="3">
    <location>
        <begin position="893"/>
        <end position="915"/>
    </location>
</feature>
<dbReference type="SMART" id="SM00248">
    <property type="entry name" value="ANK"/>
    <property type="match status" value="36"/>
</dbReference>
<evidence type="ECO:0000256" key="3">
    <source>
        <dbReference type="PROSITE-ProRule" id="PRU00023"/>
    </source>
</evidence>
<dbReference type="PANTHER" id="PTHR24123:SF33">
    <property type="entry name" value="PROTEIN HOS4"/>
    <property type="match status" value="1"/>
</dbReference>
<feature type="repeat" description="ANK" evidence="3">
    <location>
        <begin position="1813"/>
        <end position="1845"/>
    </location>
</feature>
<dbReference type="InterPro" id="IPR036770">
    <property type="entry name" value="Ankyrin_rpt-contain_sf"/>
</dbReference>
<protein>
    <submittedName>
        <fullName evidence="6">Uncharacterized protein</fullName>
    </submittedName>
</protein>
<feature type="repeat" description="ANK" evidence="3">
    <location>
        <begin position="815"/>
        <end position="850"/>
    </location>
</feature>
<evidence type="ECO:0000256" key="4">
    <source>
        <dbReference type="SAM" id="Coils"/>
    </source>
</evidence>
<keyword evidence="4" id="KW-0175">Coiled coil</keyword>
<feature type="repeat" description="ANK" evidence="3">
    <location>
        <begin position="233"/>
        <end position="265"/>
    </location>
</feature>
<dbReference type="PANTHER" id="PTHR24123">
    <property type="entry name" value="ANKYRIN REPEAT-CONTAINING"/>
    <property type="match status" value="1"/>
</dbReference>
<feature type="repeat" description="ANK" evidence="3">
    <location>
        <begin position="1347"/>
        <end position="1379"/>
    </location>
</feature>
<feature type="repeat" description="ANK" evidence="3">
    <location>
        <begin position="298"/>
        <end position="330"/>
    </location>
</feature>
<evidence type="ECO:0000256" key="2">
    <source>
        <dbReference type="ARBA" id="ARBA00023043"/>
    </source>
</evidence>
<feature type="repeat" description="ANK" evidence="3">
    <location>
        <begin position="331"/>
        <end position="366"/>
    </location>
</feature>
<feature type="repeat" description="ANK" evidence="3">
    <location>
        <begin position="1846"/>
        <end position="1881"/>
    </location>
</feature>
<keyword evidence="2 3" id="KW-0040">ANK repeat</keyword>
<dbReference type="EMBL" id="OV725079">
    <property type="protein sequence ID" value="CAH1396892.1"/>
    <property type="molecule type" value="Genomic_DNA"/>
</dbReference>
<dbReference type="PROSITE" id="PS50297">
    <property type="entry name" value="ANK_REP_REGION"/>
    <property type="match status" value="10"/>
</dbReference>
<feature type="repeat" description="ANK" evidence="3">
    <location>
        <begin position="653"/>
        <end position="681"/>
    </location>
</feature>
<keyword evidence="7" id="KW-1185">Reference proteome</keyword>
<feature type="repeat" description="ANK" evidence="3">
    <location>
        <begin position="1282"/>
        <end position="1314"/>
    </location>
</feature>
<feature type="repeat" description="ANK" evidence="3">
    <location>
        <begin position="782"/>
        <end position="814"/>
    </location>
</feature>
<feature type="repeat" description="ANK" evidence="3">
    <location>
        <begin position="1380"/>
        <end position="1415"/>
    </location>
</feature>
<organism evidence="6 7">
    <name type="scientific">Nezara viridula</name>
    <name type="common">Southern green stink bug</name>
    <name type="synonym">Cimex viridulus</name>
    <dbReference type="NCBI Taxonomy" id="85310"/>
    <lineage>
        <taxon>Eukaryota</taxon>
        <taxon>Metazoa</taxon>
        <taxon>Ecdysozoa</taxon>
        <taxon>Arthropoda</taxon>
        <taxon>Hexapoda</taxon>
        <taxon>Insecta</taxon>
        <taxon>Pterygota</taxon>
        <taxon>Neoptera</taxon>
        <taxon>Paraneoptera</taxon>
        <taxon>Hemiptera</taxon>
        <taxon>Heteroptera</taxon>
        <taxon>Panheteroptera</taxon>
        <taxon>Pentatomomorpha</taxon>
        <taxon>Pentatomoidea</taxon>
        <taxon>Pentatomidae</taxon>
        <taxon>Pentatominae</taxon>
        <taxon>Nezara</taxon>
    </lineage>
</organism>
<dbReference type="InterPro" id="IPR002110">
    <property type="entry name" value="Ankyrin_rpt"/>
</dbReference>
<dbReference type="Proteomes" id="UP001152798">
    <property type="component" value="Chromosome 3"/>
</dbReference>
<dbReference type="Pfam" id="PF13637">
    <property type="entry name" value="Ank_4"/>
    <property type="match status" value="2"/>
</dbReference>
<name>A0A9P0H7J8_NEZVI</name>
<feature type="coiled-coil region" evidence="4">
    <location>
        <begin position="4"/>
        <end position="41"/>
    </location>
</feature>
<dbReference type="Pfam" id="PF00023">
    <property type="entry name" value="Ank"/>
    <property type="match status" value="1"/>
</dbReference>
<reference evidence="6" key="1">
    <citation type="submission" date="2022-01" db="EMBL/GenBank/DDBJ databases">
        <authorList>
            <person name="King R."/>
        </authorList>
    </citation>
    <scope>NUCLEOTIDE SEQUENCE</scope>
</reference>
<evidence type="ECO:0000256" key="5">
    <source>
        <dbReference type="SAM" id="MobiDB-lite"/>
    </source>
</evidence>
<sequence length="2011" mass="223760">MFSAEEKSSAKFEAELQLESLESEEDKKAELLSAVQKIDMNAIFHLILKGALKGYHPRIYEDMEKKNLDKISVKLTVVELLLKMGIVAVLPQHYNETDEKLFNVTLIQGTDLVMTLMINVSVVKTWNDETLIKSGKIPLFMICALPDVSPETVRIILEAGTVGVDFQGENNITALMIASTRGNLDVVKFLVERGANINNTAYLAFESVGKLGERFRFLKLFTLKNVTVPPTVIHTSALSVAVYEDHQDMLEYLIKCGADVNVMGQGWAALNNAASIGKIELLKILLQNGIDVNSKDLMGATALHAAAKNNDTESAKLLLQFGANVNATDEFGWTPLHVAAFFSRNASKAMLELLLASGADINATTDGEFSPLNLAEAGHNLSFLDYLVRNHDVLNSAIEHSGLLDMDSNEDHAEVVSFLLNQGADLNHQDSILGWTALHWATSSGDLRVTRMLVEQFGAAMTSSKMGMTPFGTAKHFGRKSVVDYFIGDGETQNINDPNHSEKSDSSEARREELFSALQKGEISTVKRLIEEGDLEEYYHEVYGEKETTILKKIKKKVEVVSCLLELKLISIPNNSYVTIRGSNKNLFNVTLIPGTDLSVRQLVNLSAVMGESLVKERTALLHHICSLPDIEPEVVKTFLDYGTVDIDAWDHSHHTPLIYAVLSGNLELVKFLIQNGAKINKSIPYPSGMNNGRIDHQVDFMSVFSRNPVFIYSVRFTLSAVLAAAYENQPEVLQYLFENGGGVSENDHPWFVLFKSAYKGHHEVVEILIKNGIDVNSSGPWGSTTLHRLAETGNIKMAKLLLRYGAGCNWTNNFRWTPLHVAALYGINSTKLFVELLLDSVCDINALTDGGFSPLNLAVAGINLSFLDYLRKNRNWFKFDRHSQKLAESEHREGHTEILKLLLNRGADLNHQDNILGWTSLHWAAANGDLRGAKLLVEEYGAAKNLKSKMEMTPSSTAEYFGRDAVLEYLNTRREYLSNHHLFNVSLIPGTNLSVSRLLVNLTAAMDVSIAKKGYAPLHQICSLLDFKPEVVKIFLDYDTVEINTWSKSLGDTKIANVKDPGHHIGSSDSNETRRKALVSALQKGEISTVEKMIEENVLDELYHGINEEKKTTILKKIKKKVDVISTLLQLQLVSIPTNSYLIRQPSNQNMFNVSLIPGTDLSVRLLVNLTAVKDVSIANNGYAPLHQICSLPDVEPEVVKIFLDYGTVEINTWDKSRYITALINAVLNGNLKLVKFLVENGADINNSIPTSLDNNEKIDHRYDFMNIFTRKPVYIYGININVSAVLAAAYGNQPKVLRYLLEHGGDMDINDGFWFVLFSTSYNGYVEVVEILLKNGIDVNSKGPFGSTTLHRVAEIGNTEMAKLLLMYGADSNLTNNYGWTPLHVAALFGSKTNKSFVELLLDSGCDVNALTDGGFSPLNLAEAGNDLSFLEYLAKNFDSLKFDKHRSQKLTKPENREGHNEILQLLLNGGADLDHQDDILGWTTLHWASANGDLIGAKLLVEEYGAATSLKSKMVGDRKTTNIGELDHTDISDRSKGRRGELVSALRKGEITAVERLIEEGILEEYYHGIYEKREVNTLKKIRVKLDVLYSLLHLQLLSIPTDSYVSTHPSDHQFFTVTLIPGTDLSVRLLVNLTAVKDVSTVKKGYTPLHQICSLPDVEPDVVKIFLEYGTVKIDDWDNTRYITALINAVLNGNLKLVKFLVENDADINNFVPRSLMIDGRTDHQFDYMNIFTRKPVFVSEMDITVSAVLAAAYRNQPEILRYLLENGGNMIINKDPWFVLFRPSYKGHIEVVKILLENGIDVNSKGPFGSTTLHRVAETGNIEIAKLLLMYSADSNLTNNFNWTPLHVAALFGINSTKSFVELFLYSGCDVNALTDGGFSPLNLAEAGNDLSFLDYLVNNSDSLKFDKYENQKLAEPENWEGHYEILQLLLNRGAELDHQDDILGWTTLHWAAANGDLIGAKLLVEEYGAATTLKSKMGMTPFRTAQYFGRDAVSEYLSTGRNLVE</sequence>
<feature type="compositionally biased region" description="Basic and acidic residues" evidence="5">
    <location>
        <begin position="499"/>
        <end position="509"/>
    </location>
</feature>
<dbReference type="InterPro" id="IPR051165">
    <property type="entry name" value="Multifunctional_ANK_Repeat"/>
</dbReference>
<feature type="repeat" description="ANK" evidence="3">
    <location>
        <begin position="265"/>
        <end position="297"/>
    </location>
</feature>
<keyword evidence="1" id="KW-0677">Repeat</keyword>
<dbReference type="Pfam" id="PF12796">
    <property type="entry name" value="Ank_2"/>
    <property type="match status" value="11"/>
</dbReference>
<evidence type="ECO:0000313" key="7">
    <source>
        <dbReference type="Proteomes" id="UP001152798"/>
    </source>
</evidence>
<dbReference type="PROSITE" id="PS50088">
    <property type="entry name" value="ANK_REPEAT"/>
    <property type="match status" value="15"/>
</dbReference>
<dbReference type="Gene3D" id="1.25.40.20">
    <property type="entry name" value="Ankyrin repeat-containing domain"/>
    <property type="match status" value="11"/>
</dbReference>
<gene>
    <name evidence="6" type="ORF">NEZAVI_LOCUS6856</name>
</gene>
<evidence type="ECO:0000313" key="6">
    <source>
        <dbReference type="EMBL" id="CAH1396892.1"/>
    </source>
</evidence>
<proteinExistence type="predicted"/>
<feature type="region of interest" description="Disordered" evidence="5">
    <location>
        <begin position="490"/>
        <end position="509"/>
    </location>
</feature>
<accession>A0A9P0H7J8</accession>
<feature type="repeat" description="ANK" evidence="3">
    <location>
        <begin position="1219"/>
        <end position="1247"/>
    </location>
</feature>
<feature type="repeat" description="ANK" evidence="3">
    <location>
        <begin position="170"/>
        <end position="202"/>
    </location>
</feature>
<dbReference type="SUPFAM" id="SSF48403">
    <property type="entry name" value="Ankyrin repeat"/>
    <property type="match status" value="6"/>
</dbReference>
<dbReference type="PRINTS" id="PR01415">
    <property type="entry name" value="ANKYRIN"/>
</dbReference>
<dbReference type="OrthoDB" id="19174at2759"/>
<evidence type="ECO:0000256" key="1">
    <source>
        <dbReference type="ARBA" id="ARBA00022737"/>
    </source>
</evidence>